<organism evidence="5 6">
    <name type="scientific">Amblyomma americanum</name>
    <name type="common">Lone star tick</name>
    <dbReference type="NCBI Taxonomy" id="6943"/>
    <lineage>
        <taxon>Eukaryota</taxon>
        <taxon>Metazoa</taxon>
        <taxon>Ecdysozoa</taxon>
        <taxon>Arthropoda</taxon>
        <taxon>Chelicerata</taxon>
        <taxon>Arachnida</taxon>
        <taxon>Acari</taxon>
        <taxon>Parasitiformes</taxon>
        <taxon>Ixodida</taxon>
        <taxon>Ixodoidea</taxon>
        <taxon>Ixodidae</taxon>
        <taxon>Amblyomminae</taxon>
        <taxon>Amblyomma</taxon>
    </lineage>
</organism>
<dbReference type="InterPro" id="IPR011146">
    <property type="entry name" value="HIT-like"/>
</dbReference>
<dbReference type="PRINTS" id="PR00332">
    <property type="entry name" value="HISTRIAD"/>
</dbReference>
<keyword evidence="6" id="KW-1185">Reference proteome</keyword>
<dbReference type="InterPro" id="IPR019808">
    <property type="entry name" value="Histidine_triad_CS"/>
</dbReference>
<evidence type="ECO:0000313" key="5">
    <source>
        <dbReference type="EMBL" id="KAK8787346.1"/>
    </source>
</evidence>
<dbReference type="PROSITE" id="PS51084">
    <property type="entry name" value="HIT_2"/>
    <property type="match status" value="1"/>
</dbReference>
<feature type="active site" description="Tele-AMP-histidine intermediate" evidence="1">
    <location>
        <position position="124"/>
    </location>
</feature>
<gene>
    <name evidence="5" type="ORF">V5799_022879</name>
</gene>
<protein>
    <recommendedName>
        <fullName evidence="4">HIT domain-containing protein</fullName>
    </recommendedName>
</protein>
<dbReference type="PROSITE" id="PS00892">
    <property type="entry name" value="HIT_1"/>
    <property type="match status" value="1"/>
</dbReference>
<dbReference type="InterPro" id="IPR036265">
    <property type="entry name" value="HIT-like_sf"/>
</dbReference>
<evidence type="ECO:0000256" key="2">
    <source>
        <dbReference type="PIRSR" id="PIRSR601310-3"/>
    </source>
</evidence>
<evidence type="ECO:0000256" key="1">
    <source>
        <dbReference type="PIRSR" id="PIRSR601310-1"/>
    </source>
</evidence>
<dbReference type="Pfam" id="PF01230">
    <property type="entry name" value="HIT"/>
    <property type="match status" value="1"/>
</dbReference>
<reference evidence="5 6" key="1">
    <citation type="journal article" date="2023" name="Arcadia Sci">
        <title>De novo assembly of a long-read Amblyomma americanum tick genome.</title>
        <authorList>
            <person name="Chou S."/>
            <person name="Poskanzer K.E."/>
            <person name="Rollins M."/>
            <person name="Thuy-Boun P.S."/>
        </authorList>
    </citation>
    <scope>NUCLEOTIDE SEQUENCE [LARGE SCALE GENOMIC DNA]</scope>
    <source>
        <strain evidence="5">F_SG_1</strain>
        <tissue evidence="5">Salivary glands</tissue>
    </source>
</reference>
<name>A0AAQ4FJV0_AMBAM</name>
<evidence type="ECO:0000313" key="6">
    <source>
        <dbReference type="Proteomes" id="UP001321473"/>
    </source>
</evidence>
<dbReference type="AlphaFoldDB" id="A0AAQ4FJV0"/>
<dbReference type="GO" id="GO:0003824">
    <property type="term" value="F:catalytic activity"/>
    <property type="evidence" value="ECO:0007669"/>
    <property type="project" value="InterPro"/>
</dbReference>
<sequence>MAGEVEKAQLASESGDTIFGKILRNQHLSGGPRTKNISVPVFCHGIGCLCVAFHDINPQAPVHFLVIPKKAIPQLSKAEEADKDILGHIMYVAQRVAKEQKLDKGFRVVVNDGPQGCQSVYHVHLHVLGGRQMNWPPG</sequence>
<comment type="caution">
    <text evidence="5">The sequence shown here is derived from an EMBL/GenBank/DDBJ whole genome shotgun (WGS) entry which is preliminary data.</text>
</comment>
<dbReference type="FunFam" id="3.30.428.10:FF:000005">
    <property type="entry name" value="Histidine triad nucleotide-binding protein 1"/>
    <property type="match status" value="1"/>
</dbReference>
<dbReference type="CDD" id="cd01276">
    <property type="entry name" value="PKCI_related"/>
    <property type="match status" value="1"/>
</dbReference>
<accession>A0AAQ4FJV0</accession>
<evidence type="ECO:0000259" key="4">
    <source>
        <dbReference type="PROSITE" id="PS51084"/>
    </source>
</evidence>
<dbReference type="EMBL" id="JARKHS020001915">
    <property type="protein sequence ID" value="KAK8787346.1"/>
    <property type="molecule type" value="Genomic_DNA"/>
</dbReference>
<dbReference type="PANTHER" id="PTHR23089">
    <property type="entry name" value="HISTIDINE TRIAD HIT PROTEIN"/>
    <property type="match status" value="1"/>
</dbReference>
<dbReference type="Gene3D" id="3.30.428.10">
    <property type="entry name" value="HIT-like"/>
    <property type="match status" value="1"/>
</dbReference>
<feature type="domain" description="HIT" evidence="4">
    <location>
        <begin position="51"/>
        <end position="138"/>
    </location>
</feature>
<proteinExistence type="predicted"/>
<dbReference type="SUPFAM" id="SSF54197">
    <property type="entry name" value="HIT-like"/>
    <property type="match status" value="1"/>
</dbReference>
<evidence type="ECO:0000256" key="3">
    <source>
        <dbReference type="PROSITE-ProRule" id="PRU00464"/>
    </source>
</evidence>
<dbReference type="Proteomes" id="UP001321473">
    <property type="component" value="Unassembled WGS sequence"/>
</dbReference>
<feature type="short sequence motif" description="Histidine triad motif" evidence="2 3">
    <location>
        <begin position="122"/>
        <end position="126"/>
    </location>
</feature>
<dbReference type="InterPro" id="IPR001310">
    <property type="entry name" value="Histidine_triad_HIT"/>
</dbReference>